<evidence type="ECO:0000256" key="4">
    <source>
        <dbReference type="ARBA" id="ARBA00022679"/>
    </source>
</evidence>
<sequence length="364" mass="38793">MTELTRSPLYERELAAGAKFAEFGGWSMPLEFSGVVAEHNAVRQGVGVFDVSHLGKARVSGRSADGETAKDFLNRCFTNDLDRIGPGKAQYTLLCNESGGVVDDLICYLADEQDVLLIPNAANAAEVIAILTAAAPEGITIVDQHHDFAVIAVQGPDSVAVLQAAGWPTELDYMSFTAVDDATVCRTGYTGEVGYELVVPSDRAGQVWDDLLAAGEPYGIRPAGLGARDTLRTEMGYSLHGQEITPGISPVQARLGWAVAWRKPEFFGHQALRAEKEQRPVRTSCALVAQGRGIPRPGMDVLAEDGTTIGTITSGTFSPTLKKGIGLALVERSHAGDAVMGVQVRNRVESFDVRKPPLVETGTA</sequence>
<evidence type="ECO:0000256" key="1">
    <source>
        <dbReference type="ARBA" id="ARBA00008609"/>
    </source>
</evidence>
<dbReference type="EMBL" id="DVLP01000163">
    <property type="protein sequence ID" value="HIT75005.1"/>
    <property type="molecule type" value="Genomic_DNA"/>
</dbReference>
<evidence type="ECO:0000256" key="3">
    <source>
        <dbReference type="ARBA" id="ARBA00022576"/>
    </source>
</evidence>
<proteinExistence type="inferred from homology"/>
<protein>
    <recommendedName>
        <fullName evidence="2 7">Aminomethyltransferase</fullName>
        <ecNumber evidence="2 7">2.1.2.10</ecNumber>
    </recommendedName>
    <alternativeName>
        <fullName evidence="5 7">Glycine cleavage system T protein</fullName>
    </alternativeName>
</protein>
<dbReference type="InterPro" id="IPR028896">
    <property type="entry name" value="GcvT/YgfZ/DmdA"/>
</dbReference>
<evidence type="ECO:0000259" key="10">
    <source>
        <dbReference type="Pfam" id="PF08669"/>
    </source>
</evidence>
<evidence type="ECO:0000259" key="9">
    <source>
        <dbReference type="Pfam" id="PF01571"/>
    </source>
</evidence>
<dbReference type="GO" id="GO:0004047">
    <property type="term" value="F:aminomethyltransferase activity"/>
    <property type="evidence" value="ECO:0007669"/>
    <property type="project" value="UniProtKB-UniRule"/>
</dbReference>
<dbReference type="EC" id="2.1.2.10" evidence="2 7"/>
<dbReference type="GO" id="GO:0019464">
    <property type="term" value="P:glycine decarboxylation via glycine cleavage system"/>
    <property type="evidence" value="ECO:0007669"/>
    <property type="project" value="UniProtKB-UniRule"/>
</dbReference>
<dbReference type="GO" id="GO:0008483">
    <property type="term" value="F:transaminase activity"/>
    <property type="evidence" value="ECO:0007669"/>
    <property type="project" value="UniProtKB-KW"/>
</dbReference>
<feature type="binding site" evidence="8">
    <location>
        <position position="196"/>
    </location>
    <ligand>
        <name>substrate</name>
    </ligand>
</feature>
<evidence type="ECO:0000256" key="5">
    <source>
        <dbReference type="ARBA" id="ARBA00031395"/>
    </source>
</evidence>
<organism evidence="11 12">
    <name type="scientific">Candidatus Avipropionibacterium avicola</name>
    <dbReference type="NCBI Taxonomy" id="2840701"/>
    <lineage>
        <taxon>Bacteria</taxon>
        <taxon>Bacillati</taxon>
        <taxon>Actinomycetota</taxon>
        <taxon>Actinomycetes</taxon>
        <taxon>Propionibacteriales</taxon>
        <taxon>Propionibacteriaceae</taxon>
        <taxon>Propionibacteriaceae incertae sedis</taxon>
        <taxon>Candidatus Avipropionibacterium</taxon>
    </lineage>
</organism>
<comment type="function">
    <text evidence="7">The glycine cleavage system catalyzes the degradation of glycine.</text>
</comment>
<comment type="catalytic activity">
    <reaction evidence="6 7">
        <text>N(6)-[(R)-S(8)-aminomethyldihydrolipoyl]-L-lysyl-[protein] + (6S)-5,6,7,8-tetrahydrofolate = N(6)-[(R)-dihydrolipoyl]-L-lysyl-[protein] + (6R)-5,10-methylene-5,6,7,8-tetrahydrofolate + NH4(+)</text>
        <dbReference type="Rhea" id="RHEA:16945"/>
        <dbReference type="Rhea" id="RHEA-COMP:10475"/>
        <dbReference type="Rhea" id="RHEA-COMP:10492"/>
        <dbReference type="ChEBI" id="CHEBI:15636"/>
        <dbReference type="ChEBI" id="CHEBI:28938"/>
        <dbReference type="ChEBI" id="CHEBI:57453"/>
        <dbReference type="ChEBI" id="CHEBI:83100"/>
        <dbReference type="ChEBI" id="CHEBI:83143"/>
        <dbReference type="EC" id="2.1.2.10"/>
    </reaction>
</comment>
<dbReference type="InterPro" id="IPR029043">
    <property type="entry name" value="GcvT/YgfZ_C"/>
</dbReference>
<dbReference type="SUPFAM" id="SSF101790">
    <property type="entry name" value="Aminomethyltransferase beta-barrel domain"/>
    <property type="match status" value="1"/>
</dbReference>
<dbReference type="PANTHER" id="PTHR43757">
    <property type="entry name" value="AMINOMETHYLTRANSFERASE"/>
    <property type="match status" value="1"/>
</dbReference>
<dbReference type="InterPro" id="IPR006223">
    <property type="entry name" value="GcvT"/>
</dbReference>
<dbReference type="GO" id="GO:0005960">
    <property type="term" value="C:glycine cleavage complex"/>
    <property type="evidence" value="ECO:0007669"/>
    <property type="project" value="InterPro"/>
</dbReference>
<gene>
    <name evidence="7 11" type="primary">gcvT</name>
    <name evidence="11" type="ORF">IAA98_05420</name>
</gene>
<dbReference type="GO" id="GO:0005829">
    <property type="term" value="C:cytosol"/>
    <property type="evidence" value="ECO:0007669"/>
    <property type="project" value="TreeGrafter"/>
</dbReference>
<dbReference type="Gene3D" id="3.30.1360.120">
    <property type="entry name" value="Probable tRNA modification gtpase trme, domain 1"/>
    <property type="match status" value="1"/>
</dbReference>
<keyword evidence="3 7" id="KW-0032">Aminotransferase</keyword>
<dbReference type="PANTHER" id="PTHR43757:SF2">
    <property type="entry name" value="AMINOMETHYLTRANSFERASE, MITOCHONDRIAL"/>
    <property type="match status" value="1"/>
</dbReference>
<dbReference type="NCBIfam" id="TIGR00528">
    <property type="entry name" value="gcvT"/>
    <property type="match status" value="1"/>
</dbReference>
<dbReference type="AlphaFoldDB" id="A0A9D1GY82"/>
<dbReference type="InterPro" id="IPR006222">
    <property type="entry name" value="GCVT_N"/>
</dbReference>
<comment type="subunit">
    <text evidence="7">The glycine cleavage system is composed of four proteins: P, T, L and H.</text>
</comment>
<accession>A0A9D1GY82</accession>
<comment type="similarity">
    <text evidence="1 7">Belongs to the GcvT family.</text>
</comment>
<evidence type="ECO:0000256" key="7">
    <source>
        <dbReference type="HAMAP-Rule" id="MF_00259"/>
    </source>
</evidence>
<dbReference type="SUPFAM" id="SSF103025">
    <property type="entry name" value="Folate-binding domain"/>
    <property type="match status" value="1"/>
</dbReference>
<reference evidence="11" key="1">
    <citation type="submission" date="2020-10" db="EMBL/GenBank/DDBJ databases">
        <authorList>
            <person name="Gilroy R."/>
        </authorList>
    </citation>
    <scope>NUCLEOTIDE SEQUENCE</scope>
    <source>
        <strain evidence="11">ChiGjej1B1-24693</strain>
    </source>
</reference>
<dbReference type="InterPro" id="IPR013977">
    <property type="entry name" value="GcvT_C"/>
</dbReference>
<evidence type="ECO:0000313" key="12">
    <source>
        <dbReference type="Proteomes" id="UP000886842"/>
    </source>
</evidence>
<dbReference type="NCBIfam" id="NF001567">
    <property type="entry name" value="PRK00389.1"/>
    <property type="match status" value="1"/>
</dbReference>
<dbReference type="Proteomes" id="UP000886842">
    <property type="component" value="Unassembled WGS sequence"/>
</dbReference>
<dbReference type="Pfam" id="PF01571">
    <property type="entry name" value="GCV_T"/>
    <property type="match status" value="1"/>
</dbReference>
<dbReference type="Pfam" id="PF08669">
    <property type="entry name" value="GCV_T_C"/>
    <property type="match status" value="1"/>
</dbReference>
<feature type="domain" description="GCVT N-terminal" evidence="9">
    <location>
        <begin position="9"/>
        <end position="263"/>
    </location>
</feature>
<dbReference type="InterPro" id="IPR027266">
    <property type="entry name" value="TrmE/GcvT-like"/>
</dbReference>
<dbReference type="InterPro" id="IPR022903">
    <property type="entry name" value="GcvT_bac"/>
</dbReference>
<evidence type="ECO:0000256" key="2">
    <source>
        <dbReference type="ARBA" id="ARBA00012616"/>
    </source>
</evidence>
<evidence type="ECO:0000256" key="6">
    <source>
        <dbReference type="ARBA" id="ARBA00047665"/>
    </source>
</evidence>
<keyword evidence="4 7" id="KW-0808">Transferase</keyword>
<name>A0A9D1GY82_9ACTN</name>
<evidence type="ECO:0000256" key="8">
    <source>
        <dbReference type="PIRSR" id="PIRSR006487-1"/>
    </source>
</evidence>
<dbReference type="PIRSF" id="PIRSF006487">
    <property type="entry name" value="GcvT"/>
    <property type="match status" value="1"/>
</dbReference>
<reference evidence="11" key="2">
    <citation type="journal article" date="2021" name="PeerJ">
        <title>Extensive microbial diversity within the chicken gut microbiome revealed by metagenomics and culture.</title>
        <authorList>
            <person name="Gilroy R."/>
            <person name="Ravi A."/>
            <person name="Getino M."/>
            <person name="Pursley I."/>
            <person name="Horton D.L."/>
            <person name="Alikhan N.F."/>
            <person name="Baker D."/>
            <person name="Gharbi K."/>
            <person name="Hall N."/>
            <person name="Watson M."/>
            <person name="Adriaenssens E.M."/>
            <person name="Foster-Nyarko E."/>
            <person name="Jarju S."/>
            <person name="Secka A."/>
            <person name="Antonio M."/>
            <person name="Oren A."/>
            <person name="Chaudhuri R.R."/>
            <person name="La Ragione R."/>
            <person name="Hildebrand F."/>
            <person name="Pallen M.J."/>
        </authorList>
    </citation>
    <scope>NUCLEOTIDE SEQUENCE</scope>
    <source>
        <strain evidence="11">ChiGjej1B1-24693</strain>
    </source>
</reference>
<comment type="caution">
    <text evidence="11">The sequence shown here is derived from an EMBL/GenBank/DDBJ whole genome shotgun (WGS) entry which is preliminary data.</text>
</comment>
<dbReference type="HAMAP" id="MF_00259">
    <property type="entry name" value="GcvT"/>
    <property type="match status" value="1"/>
</dbReference>
<feature type="domain" description="Aminomethyltransferase C-terminal" evidence="10">
    <location>
        <begin position="284"/>
        <end position="359"/>
    </location>
</feature>
<evidence type="ECO:0000313" key="11">
    <source>
        <dbReference type="EMBL" id="HIT75005.1"/>
    </source>
</evidence>